<accession>F5L7H6</accession>
<keyword evidence="3 7" id="KW-0812">Transmembrane</keyword>
<feature type="compositionally biased region" description="Polar residues" evidence="6">
    <location>
        <begin position="308"/>
        <end position="337"/>
    </location>
</feature>
<feature type="compositionally biased region" description="Polar residues" evidence="6">
    <location>
        <begin position="413"/>
        <end position="431"/>
    </location>
</feature>
<evidence type="ECO:0000256" key="7">
    <source>
        <dbReference type="SAM" id="Phobius"/>
    </source>
</evidence>
<evidence type="ECO:0000256" key="4">
    <source>
        <dbReference type="ARBA" id="ARBA00022989"/>
    </source>
</evidence>
<gene>
    <name evidence="9" type="ORF">CathTA2_1776</name>
</gene>
<evidence type="ECO:0000256" key="2">
    <source>
        <dbReference type="ARBA" id="ARBA00022475"/>
    </source>
</evidence>
<evidence type="ECO:0000313" key="10">
    <source>
        <dbReference type="Proteomes" id="UP000010716"/>
    </source>
</evidence>
<dbReference type="AlphaFoldDB" id="F5L7H6"/>
<dbReference type="OrthoDB" id="9800626at2"/>
<dbReference type="RefSeq" id="WP_007504890.1">
    <property type="nucleotide sequence ID" value="NZ_AFCE01000141.1"/>
</dbReference>
<evidence type="ECO:0000259" key="8">
    <source>
        <dbReference type="PROSITE" id="PS51849"/>
    </source>
</evidence>
<sequence length="469" mass="52569">MSKGIVLEVKENEAIVLAKDGSFHAVRKCKDDQLQIGDEIDLPVYQQVGVQKKRFFHIPIIALVASCFLLVAMLMAYMVLGPDHTAVAYVHLDLNPSMEMSVNKSMEVLSLKGLNADGQRLVEYMDDWSHRSLQNVIVNMLITAQDQGYLQDVTDVLVTTSAVGDRDIRDYDPYIVMALQEAEAQLIQSENFFLGFRAMTSGEQDEPVEISANHKSSTQSSQPDHYIIFHQVNTDQTILHEAKQAGVSPGKYLIYLHALEQGLNLDLEEIKERSVSELARELGGLDPVLSRPLSPFDPNEAINRHTDQPSSHDNGPNKRQNHSVQPETLPTNTNNAEQHAAEQHAPDSQEETEEEDTLSFQGQGPVVSAHVSNKKNKQPAHVQENKDSRPVKSPAKLHRSEKPDDRLIERKPLNQNNDRYTPDRNNINSESQDNKLERPGQLKEKLKPQGPPVKESRSDTGGSFIFTQL</sequence>
<dbReference type="GO" id="GO:0005886">
    <property type="term" value="C:plasma membrane"/>
    <property type="evidence" value="ECO:0007669"/>
    <property type="project" value="UniProtKB-SubCell"/>
</dbReference>
<dbReference type="Pfam" id="PF23750">
    <property type="entry name" value="RsgI_M"/>
    <property type="match status" value="1"/>
</dbReference>
<dbReference type="Proteomes" id="UP000010716">
    <property type="component" value="Unassembled WGS sequence"/>
</dbReference>
<dbReference type="InterPro" id="IPR055431">
    <property type="entry name" value="RsgI_M"/>
</dbReference>
<evidence type="ECO:0000256" key="3">
    <source>
        <dbReference type="ARBA" id="ARBA00022692"/>
    </source>
</evidence>
<comment type="subcellular location">
    <subcellularLocation>
        <location evidence="1">Cell membrane</location>
        <topology evidence="1">Single-pass membrane protein</topology>
    </subcellularLocation>
</comment>
<keyword evidence="5 7" id="KW-0472">Membrane</keyword>
<feature type="region of interest" description="Disordered" evidence="6">
    <location>
        <begin position="286"/>
        <end position="469"/>
    </location>
</feature>
<keyword evidence="2" id="KW-1003">Cell membrane</keyword>
<organism evidence="9 10">
    <name type="scientific">Caldalkalibacillus thermarum (strain TA2.A1)</name>
    <dbReference type="NCBI Taxonomy" id="986075"/>
    <lineage>
        <taxon>Bacteria</taxon>
        <taxon>Bacillati</taxon>
        <taxon>Bacillota</taxon>
        <taxon>Bacilli</taxon>
        <taxon>Bacillales</taxon>
        <taxon>Bacillaceae</taxon>
        <taxon>Caldalkalibacillus</taxon>
    </lineage>
</organism>
<dbReference type="Pfam" id="PF12791">
    <property type="entry name" value="RsgI_N"/>
    <property type="match status" value="1"/>
</dbReference>
<evidence type="ECO:0000256" key="1">
    <source>
        <dbReference type="ARBA" id="ARBA00004162"/>
    </source>
</evidence>
<feature type="transmembrane region" description="Helical" evidence="7">
    <location>
        <begin position="55"/>
        <end position="80"/>
    </location>
</feature>
<feature type="compositionally biased region" description="Acidic residues" evidence="6">
    <location>
        <begin position="348"/>
        <end position="357"/>
    </location>
</feature>
<dbReference type="EMBL" id="AFCE01000141">
    <property type="protein sequence ID" value="EGL82690.1"/>
    <property type="molecule type" value="Genomic_DNA"/>
</dbReference>
<evidence type="ECO:0000256" key="6">
    <source>
        <dbReference type="SAM" id="MobiDB-lite"/>
    </source>
</evidence>
<dbReference type="eggNOG" id="ENOG5032YNU">
    <property type="taxonomic scope" value="Bacteria"/>
</dbReference>
<proteinExistence type="predicted"/>
<protein>
    <recommendedName>
        <fullName evidence="8">RsgI N-terminal anti-sigma domain-containing protein</fullName>
    </recommendedName>
</protein>
<dbReference type="PROSITE" id="PS51849">
    <property type="entry name" value="RSGI_N"/>
    <property type="match status" value="1"/>
</dbReference>
<reference evidence="9 10" key="1">
    <citation type="journal article" date="2011" name="J. Bacteriol.">
        <title>Draft genome sequence of the thermoalkaliphilic Caldalkalibacillus thermarum strain TA2.A1.</title>
        <authorList>
            <person name="Kalamorz F."/>
            <person name="Keis S."/>
            <person name="McMillan D.G."/>
            <person name="Olsson K."/>
            <person name="Stanton J.A."/>
            <person name="Stockwell P."/>
            <person name="Black M.A."/>
            <person name="Klingeman D.M."/>
            <person name="Land M.L."/>
            <person name="Han C.S."/>
            <person name="Martin S.L."/>
            <person name="Becher S.A."/>
            <person name="Peddie C.J."/>
            <person name="Morgan H.W."/>
            <person name="Matthies D."/>
            <person name="Preiss L."/>
            <person name="Meier T."/>
            <person name="Brown S.D."/>
            <person name="Cook G.M."/>
        </authorList>
    </citation>
    <scope>NUCLEOTIDE SEQUENCE [LARGE SCALE GENOMIC DNA]</scope>
    <source>
        <strain evidence="9 10">TA2.A1</strain>
    </source>
</reference>
<dbReference type="InterPro" id="IPR024449">
    <property type="entry name" value="Anti-sigma_RsgI_N"/>
</dbReference>
<evidence type="ECO:0000313" key="9">
    <source>
        <dbReference type="EMBL" id="EGL82690.1"/>
    </source>
</evidence>
<feature type="domain" description="RsgI N-terminal anti-sigma" evidence="8">
    <location>
        <begin position="2"/>
        <end position="51"/>
    </location>
</feature>
<feature type="compositionally biased region" description="Basic and acidic residues" evidence="6">
    <location>
        <begin position="398"/>
        <end position="412"/>
    </location>
</feature>
<comment type="caution">
    <text evidence="9">The sequence shown here is derived from an EMBL/GenBank/DDBJ whole genome shotgun (WGS) entry which is preliminary data.</text>
</comment>
<name>F5L7H6_CALTT</name>
<evidence type="ECO:0000256" key="5">
    <source>
        <dbReference type="ARBA" id="ARBA00023136"/>
    </source>
</evidence>
<feature type="compositionally biased region" description="Basic and acidic residues" evidence="6">
    <location>
        <begin position="432"/>
        <end position="447"/>
    </location>
</feature>
<keyword evidence="4 7" id="KW-1133">Transmembrane helix</keyword>
<feature type="compositionally biased region" description="Polar residues" evidence="6">
    <location>
        <begin position="459"/>
        <end position="469"/>
    </location>
</feature>